<dbReference type="SUPFAM" id="SSF52777">
    <property type="entry name" value="CoA-dependent acyltransferases"/>
    <property type="match status" value="1"/>
</dbReference>
<proteinExistence type="predicted"/>
<comment type="caution">
    <text evidence="3">The sequence shown here is derived from an EMBL/GenBank/DDBJ whole genome shotgun (WGS) entry which is preliminary data.</text>
</comment>
<evidence type="ECO:0000259" key="2">
    <source>
        <dbReference type="Pfam" id="PF00198"/>
    </source>
</evidence>
<feature type="domain" description="2-oxoacid dehydrogenase acyltransferase catalytic" evidence="2">
    <location>
        <begin position="190"/>
        <end position="273"/>
    </location>
</feature>
<name>A0A9D1G0P6_9FIRM</name>
<reference evidence="3" key="2">
    <citation type="journal article" date="2021" name="PeerJ">
        <title>Extensive microbial diversity within the chicken gut microbiome revealed by metagenomics and culture.</title>
        <authorList>
            <person name="Gilroy R."/>
            <person name="Ravi A."/>
            <person name="Getino M."/>
            <person name="Pursley I."/>
            <person name="Horton D.L."/>
            <person name="Alikhan N.F."/>
            <person name="Baker D."/>
            <person name="Gharbi K."/>
            <person name="Hall N."/>
            <person name="Watson M."/>
            <person name="Adriaenssens E.M."/>
            <person name="Foster-Nyarko E."/>
            <person name="Jarju S."/>
            <person name="Secka A."/>
            <person name="Antonio M."/>
            <person name="Oren A."/>
            <person name="Chaudhuri R.R."/>
            <person name="La Ragione R."/>
            <person name="Hildebrand F."/>
            <person name="Pallen M.J."/>
        </authorList>
    </citation>
    <scope>NUCLEOTIDE SEQUENCE</scope>
    <source>
        <strain evidence="3">13766</strain>
    </source>
</reference>
<evidence type="ECO:0000256" key="1">
    <source>
        <dbReference type="SAM" id="Phobius"/>
    </source>
</evidence>
<dbReference type="Gene3D" id="3.30.559.10">
    <property type="entry name" value="Chloramphenicol acetyltransferase-like domain"/>
    <property type="match status" value="1"/>
</dbReference>
<accession>A0A9D1G0P6</accession>
<evidence type="ECO:0000313" key="3">
    <source>
        <dbReference type="EMBL" id="HIS92919.1"/>
    </source>
</evidence>
<dbReference type="AlphaFoldDB" id="A0A9D1G0P6"/>
<dbReference type="InterPro" id="IPR001078">
    <property type="entry name" value="2-oxoacid_DH_actylTfrase"/>
</dbReference>
<dbReference type="Pfam" id="PF00198">
    <property type="entry name" value="2-oxoacid_dh"/>
    <property type="match status" value="1"/>
</dbReference>
<dbReference type="GO" id="GO:0016746">
    <property type="term" value="F:acyltransferase activity"/>
    <property type="evidence" value="ECO:0007669"/>
    <property type="project" value="InterPro"/>
</dbReference>
<feature type="transmembrane region" description="Helical" evidence="1">
    <location>
        <begin position="58"/>
        <end position="78"/>
    </location>
</feature>
<dbReference type="InterPro" id="IPR023213">
    <property type="entry name" value="CAT-like_dom_sf"/>
</dbReference>
<keyword evidence="1" id="KW-0472">Membrane</keyword>
<sequence>MFGFRSDGRRLWRLDPIVQFTPYIMPTRVDAQNFCKQTVDYDVLANYIKKKREEGRTISFMTIIIASYVRIVAHYPYLNRFVMNKHIYARDRISVSFAMVRFLENGEHETPIIKLEFDPSETLFEISDKIEAAIAEARKPKSQNGTLDFAKGLLAIPLLPTLVVWLARILDRYGLLPGPIYRVSPFHTSMFITNMASLGLSYLYHHIYNFGTTSQFLSLGKIERVVVPGGNKTVKFKNVIPIGVVTDERVCNGAEYAQAFATMRNYLAKPELLESPPEKVNWDIDFTERNRKRKMRDAAKAAKKEISHGA</sequence>
<protein>
    <submittedName>
        <fullName evidence="3">2-oxo acid dehydrogenase subunit E2</fullName>
    </submittedName>
</protein>
<evidence type="ECO:0000313" key="4">
    <source>
        <dbReference type="Proteomes" id="UP000824140"/>
    </source>
</evidence>
<dbReference type="Proteomes" id="UP000824140">
    <property type="component" value="Unassembled WGS sequence"/>
</dbReference>
<organism evidence="3 4">
    <name type="scientific">Candidatus Alectryocaccomicrobium excrementavium</name>
    <dbReference type="NCBI Taxonomy" id="2840668"/>
    <lineage>
        <taxon>Bacteria</taxon>
        <taxon>Bacillati</taxon>
        <taxon>Bacillota</taxon>
        <taxon>Clostridia</taxon>
        <taxon>Candidatus Alectryocaccomicrobium</taxon>
    </lineage>
</organism>
<gene>
    <name evidence="3" type="ORF">IAA84_07900</name>
</gene>
<reference evidence="3" key="1">
    <citation type="submission" date="2020-10" db="EMBL/GenBank/DDBJ databases">
        <authorList>
            <person name="Gilroy R."/>
        </authorList>
    </citation>
    <scope>NUCLEOTIDE SEQUENCE</scope>
    <source>
        <strain evidence="3">13766</strain>
    </source>
</reference>
<keyword evidence="1" id="KW-0812">Transmembrane</keyword>
<dbReference type="EMBL" id="DVJN01000158">
    <property type="protein sequence ID" value="HIS92919.1"/>
    <property type="molecule type" value="Genomic_DNA"/>
</dbReference>
<keyword evidence="1" id="KW-1133">Transmembrane helix</keyword>